<dbReference type="EMBL" id="FTMS01000009">
    <property type="protein sequence ID" value="SIQ48459.1"/>
    <property type="molecule type" value="Genomic_DNA"/>
</dbReference>
<dbReference type="AlphaFoldDB" id="A0A1N6T551"/>
<accession>A0A1N6T551</accession>
<dbReference type="Proteomes" id="UP000186400">
    <property type="component" value="Unassembled WGS sequence"/>
</dbReference>
<name>A0A1N6T551_9SPIO</name>
<reference evidence="1 2" key="1">
    <citation type="submission" date="2017-01" db="EMBL/GenBank/DDBJ databases">
        <authorList>
            <person name="Mah S.A."/>
            <person name="Swanson W.J."/>
            <person name="Moy G.W."/>
            <person name="Vacquier V.D."/>
        </authorList>
    </citation>
    <scope>NUCLEOTIDE SEQUENCE [LARGE SCALE GENOMIC DNA]</scope>
    <source>
        <strain evidence="1 2">ASpG1</strain>
    </source>
</reference>
<protein>
    <submittedName>
        <fullName evidence="1">Uncharacterized protein</fullName>
    </submittedName>
</protein>
<organism evidence="1 2">
    <name type="scientific">Alkalispirochaeta americana</name>
    <dbReference type="NCBI Taxonomy" id="159291"/>
    <lineage>
        <taxon>Bacteria</taxon>
        <taxon>Pseudomonadati</taxon>
        <taxon>Spirochaetota</taxon>
        <taxon>Spirochaetia</taxon>
        <taxon>Spirochaetales</taxon>
        <taxon>Spirochaetaceae</taxon>
        <taxon>Alkalispirochaeta</taxon>
    </lineage>
</organism>
<gene>
    <name evidence="1" type="ORF">SAMN05920897_109119</name>
</gene>
<dbReference type="STRING" id="159291.SAMN05920897_109119"/>
<sequence length="202" mass="23037">MRQLLPAEIVSGVPPLILLDEGYEVSFTWEQVFSFLGYRNIIASAIMTRLFSRAFRELSPDAPPDREELALLTAFPGEGILEALELVTRVPTRHPERLVINPLAGPDEAPRVPGGRFYLEIQVGQQRRGYWPSTDLINDRFRDQVERFQEGAGTPREQEQYRRYKEETARHILHLEEDELFTSRPPSSLVSFSRDVPGASAT</sequence>
<keyword evidence="2" id="KW-1185">Reference proteome</keyword>
<evidence type="ECO:0000313" key="2">
    <source>
        <dbReference type="Proteomes" id="UP000186400"/>
    </source>
</evidence>
<evidence type="ECO:0000313" key="1">
    <source>
        <dbReference type="EMBL" id="SIQ48459.1"/>
    </source>
</evidence>
<proteinExistence type="predicted"/>